<dbReference type="Pfam" id="PF03475">
    <property type="entry name" value="YiiM_3-alpha"/>
    <property type="match status" value="1"/>
</dbReference>
<evidence type="ECO:0000313" key="4">
    <source>
        <dbReference type="Proteomes" id="UP000249577"/>
    </source>
</evidence>
<dbReference type="InterPro" id="IPR052353">
    <property type="entry name" value="Benzoxazolinone_Detox_Enz"/>
</dbReference>
<dbReference type="PROSITE" id="PS51340">
    <property type="entry name" value="MOSC"/>
    <property type="match status" value="1"/>
</dbReference>
<proteinExistence type="predicted"/>
<dbReference type="InterPro" id="IPR005163">
    <property type="entry name" value="Tri_helical_YiiM-like"/>
</dbReference>
<evidence type="ECO:0000313" key="3">
    <source>
        <dbReference type="EMBL" id="PZQ19326.1"/>
    </source>
</evidence>
<dbReference type="Gene3D" id="2.40.33.20">
    <property type="entry name" value="PK beta-barrel domain-like"/>
    <property type="match status" value="1"/>
</dbReference>
<gene>
    <name evidence="3" type="ORF">DI565_00240</name>
</gene>
<dbReference type="Pfam" id="PF03473">
    <property type="entry name" value="MOSC"/>
    <property type="match status" value="1"/>
</dbReference>
<sequence length="247" mass="26805">MAGTETFETEAVPLRALCVGDARPFGPQGQPSAIDKRPAPGPVRLGREGLSGDVQGDRRHHGGPDKALHHYAFEHYAVWRAEIGARDALGEPAGFGENLSTLGLVEETIAVGDVFRLGSATIEVSQGRQPCFKLNIRFGVPDMALRVQKSGRSGRYYRVIEEGLVKPDDSLSLLDRRSPGWTLARLHRALYVATLDRDELAGMAALAHLSENWRRLAERRLSSRAVEDWAPRLEGAPGGVAPAKVGS</sequence>
<organism evidence="3 4">
    <name type="scientific">Ancylobacter novellus</name>
    <name type="common">Thiobacillus novellus</name>
    <dbReference type="NCBI Taxonomy" id="921"/>
    <lineage>
        <taxon>Bacteria</taxon>
        <taxon>Pseudomonadati</taxon>
        <taxon>Pseudomonadota</taxon>
        <taxon>Alphaproteobacteria</taxon>
        <taxon>Hyphomicrobiales</taxon>
        <taxon>Xanthobacteraceae</taxon>
        <taxon>Ancylobacter</taxon>
    </lineage>
</organism>
<dbReference type="PANTHER" id="PTHR30212">
    <property type="entry name" value="PROTEIN YIIM"/>
    <property type="match status" value="1"/>
</dbReference>
<dbReference type="SUPFAM" id="SSF50800">
    <property type="entry name" value="PK beta-barrel domain-like"/>
    <property type="match status" value="1"/>
</dbReference>
<feature type="region of interest" description="Disordered" evidence="1">
    <location>
        <begin position="25"/>
        <end position="65"/>
    </location>
</feature>
<accession>A0A2W5KQF3</accession>
<dbReference type="PANTHER" id="PTHR30212:SF2">
    <property type="entry name" value="PROTEIN YIIM"/>
    <property type="match status" value="1"/>
</dbReference>
<name>A0A2W5KQF3_ANCNO</name>
<comment type="caution">
    <text evidence="3">The sequence shown here is derived from an EMBL/GenBank/DDBJ whole genome shotgun (WGS) entry which is preliminary data.</text>
</comment>
<dbReference type="GO" id="GO:0030151">
    <property type="term" value="F:molybdenum ion binding"/>
    <property type="evidence" value="ECO:0007669"/>
    <property type="project" value="InterPro"/>
</dbReference>
<dbReference type="InterPro" id="IPR011037">
    <property type="entry name" value="Pyrv_Knase-like_insert_dom_sf"/>
</dbReference>
<protein>
    <submittedName>
        <fullName evidence="3">MOSC domain-containing protein</fullName>
    </submittedName>
</protein>
<feature type="domain" description="MOSC" evidence="2">
    <location>
        <begin position="37"/>
        <end position="174"/>
    </location>
</feature>
<dbReference type="EMBL" id="QFPN01000001">
    <property type="protein sequence ID" value="PZQ19326.1"/>
    <property type="molecule type" value="Genomic_DNA"/>
</dbReference>
<dbReference type="InterPro" id="IPR005302">
    <property type="entry name" value="MoCF_Sase_C"/>
</dbReference>
<reference evidence="3 4" key="1">
    <citation type="submission" date="2017-08" db="EMBL/GenBank/DDBJ databases">
        <title>Infants hospitalized years apart are colonized by the same room-sourced microbial strains.</title>
        <authorList>
            <person name="Brooks B."/>
            <person name="Olm M.R."/>
            <person name="Firek B.A."/>
            <person name="Baker R."/>
            <person name="Thomas B.C."/>
            <person name="Morowitz M.J."/>
            <person name="Banfield J.F."/>
        </authorList>
    </citation>
    <scope>NUCLEOTIDE SEQUENCE [LARGE SCALE GENOMIC DNA]</scope>
    <source>
        <strain evidence="3">S2_005_003_R2_43</strain>
    </source>
</reference>
<dbReference type="AlphaFoldDB" id="A0A2W5KQF3"/>
<dbReference type="GO" id="GO:0003824">
    <property type="term" value="F:catalytic activity"/>
    <property type="evidence" value="ECO:0007669"/>
    <property type="project" value="InterPro"/>
</dbReference>
<dbReference type="GO" id="GO:0030170">
    <property type="term" value="F:pyridoxal phosphate binding"/>
    <property type="evidence" value="ECO:0007669"/>
    <property type="project" value="InterPro"/>
</dbReference>
<evidence type="ECO:0000256" key="1">
    <source>
        <dbReference type="SAM" id="MobiDB-lite"/>
    </source>
</evidence>
<evidence type="ECO:0000259" key="2">
    <source>
        <dbReference type="PROSITE" id="PS51340"/>
    </source>
</evidence>
<dbReference type="Proteomes" id="UP000249577">
    <property type="component" value="Unassembled WGS sequence"/>
</dbReference>